<dbReference type="AlphaFoldDB" id="A0A239LIB6"/>
<accession>A0A239LIB6</accession>
<feature type="non-terminal residue" evidence="1">
    <location>
        <position position="1"/>
    </location>
</feature>
<protein>
    <submittedName>
        <fullName evidence="1">Uncharacterized protein</fullName>
    </submittedName>
</protein>
<name>A0A239LIB6_9ACTN</name>
<evidence type="ECO:0000313" key="2">
    <source>
        <dbReference type="Proteomes" id="UP000198282"/>
    </source>
</evidence>
<evidence type="ECO:0000313" key="1">
    <source>
        <dbReference type="EMBL" id="SNT29409.1"/>
    </source>
</evidence>
<dbReference type="EMBL" id="FZOD01000033">
    <property type="protein sequence ID" value="SNT29409.1"/>
    <property type="molecule type" value="Genomic_DNA"/>
</dbReference>
<dbReference type="Proteomes" id="UP000198282">
    <property type="component" value="Unassembled WGS sequence"/>
</dbReference>
<proteinExistence type="predicted"/>
<organism evidence="1 2">
    <name type="scientific">Streptosporangium subroseum</name>
    <dbReference type="NCBI Taxonomy" id="106412"/>
    <lineage>
        <taxon>Bacteria</taxon>
        <taxon>Bacillati</taxon>
        <taxon>Actinomycetota</taxon>
        <taxon>Actinomycetes</taxon>
        <taxon>Streptosporangiales</taxon>
        <taxon>Streptosporangiaceae</taxon>
        <taxon>Streptosporangium</taxon>
    </lineage>
</organism>
<keyword evidence="2" id="KW-1185">Reference proteome</keyword>
<sequence length="31" mass="3411">DAVYNHPTSTEAFNEVLATIVRVDEPHTANV</sequence>
<reference evidence="1 2" key="1">
    <citation type="submission" date="2017-06" db="EMBL/GenBank/DDBJ databases">
        <authorList>
            <person name="Kim H.J."/>
            <person name="Triplett B.A."/>
        </authorList>
    </citation>
    <scope>NUCLEOTIDE SEQUENCE [LARGE SCALE GENOMIC DNA]</scope>
    <source>
        <strain evidence="1 2">CGMCC 4.2132</strain>
    </source>
</reference>
<gene>
    <name evidence="1" type="ORF">SAMN05216276_10331</name>
</gene>